<name>A0A438FC34_VITVI</name>
<comment type="caution">
    <text evidence="3">The sequence shown here is derived from an EMBL/GenBank/DDBJ whole genome shotgun (WGS) entry which is preliminary data.</text>
</comment>
<feature type="domain" description="PLAT" evidence="2">
    <location>
        <begin position="91"/>
        <end position="218"/>
    </location>
</feature>
<dbReference type="PANTHER" id="PTHR31718">
    <property type="entry name" value="PLAT DOMAIN-CONTAINING PROTEIN"/>
    <property type="match status" value="1"/>
</dbReference>
<dbReference type="CDD" id="cd01754">
    <property type="entry name" value="PLAT_plant_stress"/>
    <property type="match status" value="1"/>
</dbReference>
<dbReference type="Gene3D" id="2.60.60.20">
    <property type="entry name" value="PLAT/LH2 domain"/>
    <property type="match status" value="1"/>
</dbReference>
<sequence length="240" mass="26369">MKSKEKEGPHAISGQVSPESATHYAAQCALVLCPFRHNFPVFTIYHNEHGIKFIINDSCRQLIIQRITRVPQQPSPTVAKAPDHPADMDDCIFTVYVRTGSAIKGGTDSIVSLRLYDANGWYVEIPNLEAWGGIMEPGHNYYERGNLDIFSGRAPCLTAPACALNLTSDGSGDNHGWYCNYVEVTTTGPHVPCAQQLFTVEQWLATDISPFELTAIRNSCSYGVDRLSHAVMKSSASSSM</sequence>
<dbReference type="PROSITE" id="PS50095">
    <property type="entry name" value="PLAT"/>
    <property type="match status" value="1"/>
</dbReference>
<dbReference type="SUPFAM" id="SSF49723">
    <property type="entry name" value="Lipase/lipooxygenase domain (PLAT/LH2 domain)"/>
    <property type="match status" value="1"/>
</dbReference>
<dbReference type="PANTHER" id="PTHR31718:SF0">
    <property type="entry name" value="PLAT DOMAIN-CONTAINING PROTEIN 2"/>
    <property type="match status" value="1"/>
</dbReference>
<protein>
    <submittedName>
        <fullName evidence="3">PLAT domain-containing protein 2</fullName>
    </submittedName>
</protein>
<dbReference type="Pfam" id="PF01477">
    <property type="entry name" value="PLAT"/>
    <property type="match status" value="1"/>
</dbReference>
<evidence type="ECO:0000313" key="3">
    <source>
        <dbReference type="EMBL" id="RVW57557.1"/>
    </source>
</evidence>
<dbReference type="InterPro" id="IPR001024">
    <property type="entry name" value="PLAT/LH2_dom"/>
</dbReference>
<evidence type="ECO:0000313" key="4">
    <source>
        <dbReference type="Proteomes" id="UP000288805"/>
    </source>
</evidence>
<dbReference type="AlphaFoldDB" id="A0A438FC34"/>
<evidence type="ECO:0000256" key="1">
    <source>
        <dbReference type="PROSITE-ProRule" id="PRU00152"/>
    </source>
</evidence>
<proteinExistence type="predicted"/>
<accession>A0A438FC34</accession>
<comment type="caution">
    <text evidence="1">Lacks conserved residue(s) required for the propagation of feature annotation.</text>
</comment>
<dbReference type="EMBL" id="QGNW01001053">
    <property type="protein sequence ID" value="RVW57557.1"/>
    <property type="molecule type" value="Genomic_DNA"/>
</dbReference>
<dbReference type="Proteomes" id="UP000288805">
    <property type="component" value="Unassembled WGS sequence"/>
</dbReference>
<dbReference type="InterPro" id="IPR036392">
    <property type="entry name" value="PLAT/LH2_dom_sf"/>
</dbReference>
<gene>
    <name evidence="3" type="primary">PLAT2_1</name>
    <name evidence="3" type="ORF">CK203_093080</name>
</gene>
<reference evidence="3 4" key="1">
    <citation type="journal article" date="2018" name="PLoS Genet.">
        <title>Population sequencing reveals clonal diversity and ancestral inbreeding in the grapevine cultivar Chardonnay.</title>
        <authorList>
            <person name="Roach M.J."/>
            <person name="Johnson D.L."/>
            <person name="Bohlmann J."/>
            <person name="van Vuuren H.J."/>
            <person name="Jones S.J."/>
            <person name="Pretorius I.S."/>
            <person name="Schmidt S.A."/>
            <person name="Borneman A.R."/>
        </authorList>
    </citation>
    <scope>NUCLEOTIDE SEQUENCE [LARGE SCALE GENOMIC DNA]</scope>
    <source>
        <strain evidence="4">cv. Chardonnay</strain>
        <tissue evidence="3">Leaf</tissue>
    </source>
</reference>
<organism evidence="3 4">
    <name type="scientific">Vitis vinifera</name>
    <name type="common">Grape</name>
    <dbReference type="NCBI Taxonomy" id="29760"/>
    <lineage>
        <taxon>Eukaryota</taxon>
        <taxon>Viridiplantae</taxon>
        <taxon>Streptophyta</taxon>
        <taxon>Embryophyta</taxon>
        <taxon>Tracheophyta</taxon>
        <taxon>Spermatophyta</taxon>
        <taxon>Magnoliopsida</taxon>
        <taxon>eudicotyledons</taxon>
        <taxon>Gunneridae</taxon>
        <taxon>Pentapetalae</taxon>
        <taxon>rosids</taxon>
        <taxon>Vitales</taxon>
        <taxon>Vitaceae</taxon>
        <taxon>Viteae</taxon>
        <taxon>Vitis</taxon>
    </lineage>
</organism>
<evidence type="ECO:0000259" key="2">
    <source>
        <dbReference type="PROSITE" id="PS50095"/>
    </source>
</evidence>